<evidence type="ECO:0000256" key="10">
    <source>
        <dbReference type="PIRSR" id="PIRSR000388-3"/>
    </source>
</evidence>
<evidence type="ECO:0000256" key="8">
    <source>
        <dbReference type="PIRSR" id="PIRSR000388-1"/>
    </source>
</evidence>
<evidence type="ECO:0000256" key="2">
    <source>
        <dbReference type="ARBA" id="ARBA00008676"/>
    </source>
</evidence>
<dbReference type="Pfam" id="PF02548">
    <property type="entry name" value="Pantoate_transf"/>
    <property type="match status" value="1"/>
</dbReference>
<dbReference type="PIRSF" id="PIRSF000388">
    <property type="entry name" value="Pantoate_hydroxy_MeTrfase"/>
    <property type="match status" value="1"/>
</dbReference>
<comment type="subcellular location">
    <subcellularLocation>
        <location evidence="7">Cytoplasm</location>
    </subcellularLocation>
</comment>
<feature type="binding site" evidence="7 9">
    <location>
        <position position="116"/>
    </location>
    <ligand>
        <name>3-methyl-2-oxobutanoate</name>
        <dbReference type="ChEBI" id="CHEBI:11851"/>
    </ligand>
</feature>
<sequence>MAQITLNTLDARKADGRRFAMVTAYDAGFAQAAAGAGIETLLVGDSLGMVVQGRGSTVPVTMDDMAYHTACVRRGVERGEHRPLILADMPFGAANAPDQAAANAARLMQAGANAVKIEGGAWVAETIRHLTERGMPVCAHLGLTPQTADMLGGFRLQGRNEAAAARIREEARMLEEAGARLLLLECVPDALGKAVSEAATVPVVGIGAGPATDAQVLVLHDMLGLGEGRKARFVKDYLAGRGSITEALRAFGEEVRSGAYPAPEHCYG</sequence>
<dbReference type="CDD" id="cd06557">
    <property type="entry name" value="KPHMT-like"/>
    <property type="match status" value="1"/>
</dbReference>
<feature type="binding site" evidence="7 9">
    <location>
        <position position="88"/>
    </location>
    <ligand>
        <name>3-methyl-2-oxobutanoate</name>
        <dbReference type="ChEBI" id="CHEBI:11851"/>
    </ligand>
</feature>
<dbReference type="RefSeq" id="WP_158194675.1">
    <property type="nucleotide sequence ID" value="NZ_CP046908.1"/>
</dbReference>
<dbReference type="UniPathway" id="UPA00028">
    <property type="reaction ID" value="UER00003"/>
</dbReference>
<dbReference type="InterPro" id="IPR003700">
    <property type="entry name" value="Pantoate_hydroxy_MeTrfase"/>
</dbReference>
<feature type="binding site" evidence="7 10">
    <location>
        <position position="45"/>
    </location>
    <ligand>
        <name>Mg(2+)</name>
        <dbReference type="ChEBI" id="CHEBI:18420"/>
    </ligand>
</feature>
<dbReference type="GO" id="GO:0032259">
    <property type="term" value="P:methylation"/>
    <property type="evidence" value="ECO:0007669"/>
    <property type="project" value="UniProtKB-KW"/>
</dbReference>
<dbReference type="PANTHER" id="PTHR20881">
    <property type="entry name" value="3-METHYL-2-OXOBUTANOATE HYDROXYMETHYLTRANSFERASE"/>
    <property type="match status" value="1"/>
</dbReference>
<dbReference type="SUPFAM" id="SSF51621">
    <property type="entry name" value="Phosphoenolpyruvate/pyruvate domain"/>
    <property type="match status" value="1"/>
</dbReference>
<dbReference type="FunFam" id="3.20.20.60:FF:000003">
    <property type="entry name" value="3-methyl-2-oxobutanoate hydroxymethyltransferase"/>
    <property type="match status" value="1"/>
</dbReference>
<keyword evidence="7 10" id="KW-0460">Magnesium</keyword>
<feature type="active site" description="Proton acceptor" evidence="7 8">
    <location>
        <position position="185"/>
    </location>
</feature>
<feature type="binding site" evidence="7 10">
    <location>
        <position position="88"/>
    </location>
    <ligand>
        <name>Mg(2+)</name>
        <dbReference type="ChEBI" id="CHEBI:18420"/>
    </ligand>
</feature>
<feature type="binding site" evidence="7 9">
    <location>
        <begin position="45"/>
        <end position="46"/>
    </location>
    <ligand>
        <name>3-methyl-2-oxobutanoate</name>
        <dbReference type="ChEBI" id="CHEBI:11851"/>
    </ligand>
</feature>
<dbReference type="HAMAP" id="MF_00156">
    <property type="entry name" value="PanB"/>
    <property type="match status" value="1"/>
</dbReference>
<evidence type="ECO:0000256" key="9">
    <source>
        <dbReference type="PIRSR" id="PIRSR000388-2"/>
    </source>
</evidence>
<evidence type="ECO:0000256" key="7">
    <source>
        <dbReference type="HAMAP-Rule" id="MF_00156"/>
    </source>
</evidence>
<comment type="cofactor">
    <cofactor evidence="7 10">
        <name>Mg(2+)</name>
        <dbReference type="ChEBI" id="CHEBI:18420"/>
    </cofactor>
    <text evidence="7 10">Binds 1 Mg(2+) ion per subunit.</text>
</comment>
<organism evidence="11 12">
    <name type="scientific">Stappia indica</name>
    <dbReference type="NCBI Taxonomy" id="538381"/>
    <lineage>
        <taxon>Bacteria</taxon>
        <taxon>Pseudomonadati</taxon>
        <taxon>Pseudomonadota</taxon>
        <taxon>Alphaproteobacteria</taxon>
        <taxon>Hyphomicrobiales</taxon>
        <taxon>Stappiaceae</taxon>
        <taxon>Stappia</taxon>
    </lineage>
</organism>
<evidence type="ECO:0000313" key="12">
    <source>
        <dbReference type="Proteomes" id="UP000435648"/>
    </source>
</evidence>
<dbReference type="Gene3D" id="3.20.20.60">
    <property type="entry name" value="Phosphoenolpyruvate-binding domains"/>
    <property type="match status" value="1"/>
</dbReference>
<evidence type="ECO:0000256" key="3">
    <source>
        <dbReference type="ARBA" id="ARBA00011424"/>
    </source>
</evidence>
<dbReference type="NCBIfam" id="TIGR00222">
    <property type="entry name" value="panB"/>
    <property type="match status" value="1"/>
</dbReference>
<keyword evidence="4 7" id="KW-0566">Pantothenate biosynthesis</keyword>
<evidence type="ECO:0000313" key="11">
    <source>
        <dbReference type="EMBL" id="QGZ35816.1"/>
    </source>
</evidence>
<evidence type="ECO:0000256" key="5">
    <source>
        <dbReference type="ARBA" id="ARBA00022679"/>
    </source>
</evidence>
<dbReference type="OrthoDB" id="9781789at2"/>
<comment type="subunit">
    <text evidence="3 7">Homodecamer; pentamer of dimers.</text>
</comment>
<comment type="similarity">
    <text evidence="2 7">Belongs to the PanB family.</text>
</comment>
<comment type="pathway">
    <text evidence="1 7">Cofactor biosynthesis; (R)-pantothenate biosynthesis; (R)-pantoate from 3-methyl-2-oxobutanoate: step 1/2.</text>
</comment>
<keyword evidence="7 10" id="KW-0479">Metal-binding</keyword>
<gene>
    <name evidence="7 11" type="primary">panB</name>
    <name evidence="11" type="ORF">GH266_15750</name>
</gene>
<dbReference type="EMBL" id="CP046908">
    <property type="protein sequence ID" value="QGZ35816.1"/>
    <property type="molecule type" value="Genomic_DNA"/>
</dbReference>
<proteinExistence type="inferred from homology"/>
<dbReference type="InterPro" id="IPR015813">
    <property type="entry name" value="Pyrv/PenolPyrv_kinase-like_dom"/>
</dbReference>
<accession>A0A857C9X8</accession>
<feature type="binding site" evidence="7 10">
    <location>
        <position position="118"/>
    </location>
    <ligand>
        <name>Mg(2+)</name>
        <dbReference type="ChEBI" id="CHEBI:18420"/>
    </ligand>
</feature>
<name>A0A857C9X8_9HYPH</name>
<evidence type="ECO:0000256" key="6">
    <source>
        <dbReference type="ARBA" id="ARBA00056497"/>
    </source>
</evidence>
<dbReference type="InterPro" id="IPR040442">
    <property type="entry name" value="Pyrv_kinase-like_dom_sf"/>
</dbReference>
<dbReference type="GO" id="GO:0008168">
    <property type="term" value="F:methyltransferase activity"/>
    <property type="evidence" value="ECO:0007669"/>
    <property type="project" value="UniProtKB-KW"/>
</dbReference>
<reference evidence="11 12" key="1">
    <citation type="submission" date="2019-12" db="EMBL/GenBank/DDBJ databases">
        <title>The genome of Stappia indica PHM037.</title>
        <authorList>
            <person name="Kacar D."/>
            <person name="Galan B."/>
            <person name="Canedo L."/>
            <person name="Rodriguez P."/>
            <person name="de la Calle F."/>
            <person name="Garcia J.L."/>
        </authorList>
    </citation>
    <scope>NUCLEOTIDE SEQUENCE [LARGE SCALE GENOMIC DNA]</scope>
    <source>
        <strain evidence="11 12">PHM037</strain>
    </source>
</reference>
<evidence type="ECO:0000256" key="4">
    <source>
        <dbReference type="ARBA" id="ARBA00022655"/>
    </source>
</evidence>
<keyword evidence="5 7" id="KW-0808">Transferase</keyword>
<dbReference type="GO" id="GO:0015940">
    <property type="term" value="P:pantothenate biosynthetic process"/>
    <property type="evidence" value="ECO:0007669"/>
    <property type="project" value="UniProtKB-UniRule"/>
</dbReference>
<comment type="catalytic activity">
    <reaction evidence="7">
        <text>(6R)-5,10-methylene-5,6,7,8-tetrahydrofolate + 3-methyl-2-oxobutanoate + H2O = 2-dehydropantoate + (6S)-5,6,7,8-tetrahydrofolate</text>
        <dbReference type="Rhea" id="RHEA:11824"/>
        <dbReference type="ChEBI" id="CHEBI:11561"/>
        <dbReference type="ChEBI" id="CHEBI:11851"/>
        <dbReference type="ChEBI" id="CHEBI:15377"/>
        <dbReference type="ChEBI" id="CHEBI:15636"/>
        <dbReference type="ChEBI" id="CHEBI:57453"/>
        <dbReference type="EC" id="2.1.2.11"/>
    </reaction>
</comment>
<comment type="function">
    <text evidence="6 7">Catalyzes the reversible reaction in which hydroxymethyl group from 5,10-methylenetetrahydrofolate is transferred onto alpha-ketoisovalerate to form ketopantoate.</text>
</comment>
<dbReference type="GO" id="GO:0000287">
    <property type="term" value="F:magnesium ion binding"/>
    <property type="evidence" value="ECO:0007669"/>
    <property type="project" value="TreeGrafter"/>
</dbReference>
<dbReference type="GO" id="GO:0005737">
    <property type="term" value="C:cytoplasm"/>
    <property type="evidence" value="ECO:0007669"/>
    <property type="project" value="UniProtKB-SubCell"/>
</dbReference>
<dbReference type="NCBIfam" id="NF001452">
    <property type="entry name" value="PRK00311.1"/>
    <property type="match status" value="1"/>
</dbReference>
<dbReference type="Proteomes" id="UP000435648">
    <property type="component" value="Chromosome"/>
</dbReference>
<dbReference type="PANTHER" id="PTHR20881:SF0">
    <property type="entry name" value="3-METHYL-2-OXOBUTANOATE HYDROXYMETHYLTRANSFERASE"/>
    <property type="match status" value="1"/>
</dbReference>
<protein>
    <recommendedName>
        <fullName evidence="7">3-methyl-2-oxobutanoate hydroxymethyltransferase</fullName>
        <ecNumber evidence="7">2.1.2.11</ecNumber>
    </recommendedName>
    <alternativeName>
        <fullName evidence="7">Ketopantoate hydroxymethyltransferase</fullName>
        <shortName evidence="7">KPHMT</shortName>
    </alternativeName>
</protein>
<dbReference type="AlphaFoldDB" id="A0A857C9X8"/>
<dbReference type="EC" id="2.1.2.11" evidence="7"/>
<keyword evidence="7" id="KW-0963">Cytoplasm</keyword>
<keyword evidence="11" id="KW-0489">Methyltransferase</keyword>
<dbReference type="GO" id="GO:0003864">
    <property type="term" value="F:3-methyl-2-oxobutanoate hydroxymethyltransferase activity"/>
    <property type="evidence" value="ECO:0007669"/>
    <property type="project" value="UniProtKB-UniRule"/>
</dbReference>
<evidence type="ECO:0000256" key="1">
    <source>
        <dbReference type="ARBA" id="ARBA00005033"/>
    </source>
</evidence>
<dbReference type="KEGG" id="siw:GH266_15750"/>